<dbReference type="EMBL" id="CP055156">
    <property type="protein sequence ID" value="QNF33489.1"/>
    <property type="molecule type" value="Genomic_DNA"/>
</dbReference>
<evidence type="ECO:0000256" key="1">
    <source>
        <dbReference type="SAM" id="Phobius"/>
    </source>
</evidence>
<evidence type="ECO:0000313" key="2">
    <source>
        <dbReference type="EMBL" id="QNF33489.1"/>
    </source>
</evidence>
<keyword evidence="1" id="KW-0812">Transmembrane</keyword>
<keyword evidence="1" id="KW-1133">Transmembrane helix</keyword>
<dbReference type="Proteomes" id="UP000515237">
    <property type="component" value="Chromosome"/>
</dbReference>
<proteinExistence type="predicted"/>
<dbReference type="AlphaFoldDB" id="A0A7G7G8K5"/>
<dbReference type="KEGG" id="aswu:HUW51_12440"/>
<sequence>MIQRIQSVFLFLIAIAMICVLFLPIWSKTDTDGQQYVLNAFSLAAISTPDATGATPAPVSKSTIVIAILAILAALVALYEIFQYKNRLTQMKLGFLNTLLLAGLMGSCFYYVSYVGEDMVKGAGRGEYEAGFYFPLIALALNALANRFIRKDEQLVRSVDRLR</sequence>
<accession>A0A7G7G8K5</accession>
<dbReference type="RefSeq" id="WP_185274339.1">
    <property type="nucleotide sequence ID" value="NZ_CP055156.1"/>
</dbReference>
<feature type="transmembrane region" description="Helical" evidence="1">
    <location>
        <begin position="94"/>
        <end position="112"/>
    </location>
</feature>
<feature type="transmembrane region" description="Helical" evidence="1">
    <location>
        <begin position="64"/>
        <end position="82"/>
    </location>
</feature>
<name>A0A7G7G8K5_9BACT</name>
<gene>
    <name evidence="2" type="ORF">HUW51_12440</name>
</gene>
<dbReference type="Pfam" id="PF14126">
    <property type="entry name" value="DUF4293"/>
    <property type="match status" value="1"/>
</dbReference>
<feature type="transmembrane region" description="Helical" evidence="1">
    <location>
        <begin position="7"/>
        <end position="26"/>
    </location>
</feature>
<keyword evidence="1" id="KW-0472">Membrane</keyword>
<evidence type="ECO:0000313" key="3">
    <source>
        <dbReference type="Proteomes" id="UP000515237"/>
    </source>
</evidence>
<reference evidence="2 3" key="1">
    <citation type="journal article" date="2018" name="Int. J. Syst. Evol. Microbiol.">
        <title>Adhaeribacter swui sp. nov., isolated from wet mud.</title>
        <authorList>
            <person name="Kim D.U."/>
            <person name="Kim K.W."/>
            <person name="Kang M.S."/>
            <person name="Kim J.Y."/>
            <person name="Jang J.H."/>
            <person name="Kim M.K."/>
        </authorList>
    </citation>
    <scope>NUCLEOTIDE SEQUENCE [LARGE SCALE GENOMIC DNA]</scope>
    <source>
        <strain evidence="2 3">KCTC 52873</strain>
    </source>
</reference>
<dbReference type="InterPro" id="IPR025635">
    <property type="entry name" value="DUF4293"/>
</dbReference>
<keyword evidence="3" id="KW-1185">Reference proteome</keyword>
<feature type="transmembrane region" description="Helical" evidence="1">
    <location>
        <begin position="132"/>
        <end position="149"/>
    </location>
</feature>
<organism evidence="2 3">
    <name type="scientific">Adhaeribacter swui</name>
    <dbReference type="NCBI Taxonomy" id="2086471"/>
    <lineage>
        <taxon>Bacteria</taxon>
        <taxon>Pseudomonadati</taxon>
        <taxon>Bacteroidota</taxon>
        <taxon>Cytophagia</taxon>
        <taxon>Cytophagales</taxon>
        <taxon>Hymenobacteraceae</taxon>
        <taxon>Adhaeribacter</taxon>
    </lineage>
</organism>
<protein>
    <submittedName>
        <fullName evidence="2">DUF4293 domain-containing protein</fullName>
    </submittedName>
</protein>